<dbReference type="Proteomes" id="UP000887578">
    <property type="component" value="Unplaced"/>
</dbReference>
<evidence type="ECO:0000313" key="3">
    <source>
        <dbReference type="WBParaSite" id="PDA_v2.g162.t1"/>
    </source>
</evidence>
<dbReference type="AlphaFoldDB" id="A0A914PET5"/>
<dbReference type="WBParaSite" id="PDA_v2.g162.t1">
    <property type="protein sequence ID" value="PDA_v2.g162.t1"/>
    <property type="gene ID" value="PDA_v2.g162"/>
</dbReference>
<feature type="compositionally biased region" description="Low complexity" evidence="1">
    <location>
        <begin position="202"/>
        <end position="211"/>
    </location>
</feature>
<feature type="compositionally biased region" description="Basic and acidic residues" evidence="1">
    <location>
        <begin position="47"/>
        <end position="65"/>
    </location>
</feature>
<evidence type="ECO:0000256" key="1">
    <source>
        <dbReference type="SAM" id="MobiDB-lite"/>
    </source>
</evidence>
<name>A0A914PET5_9BILA</name>
<protein>
    <submittedName>
        <fullName evidence="3">Uncharacterized protein</fullName>
    </submittedName>
</protein>
<proteinExistence type="predicted"/>
<reference evidence="3" key="1">
    <citation type="submission" date="2022-11" db="UniProtKB">
        <authorList>
            <consortium name="WormBaseParasite"/>
        </authorList>
    </citation>
    <scope>IDENTIFICATION</scope>
</reference>
<sequence>MPQKRTGGRKKGAGSGKKRTGGGKKVKGSKPKKAKHSNKNKKGNPKQRNENIKESGENGIEKREIVGNFGDEFKGGISGETSKENVQSINPIPPPPPAVNAASKETNTQSNENNNYPILPPPIPINAAAAIIIKPKRIKDPSMIASKIQNQGIAASRSLQCSALIPPESFMMNRFGATFIPPQNFQSTSGETGKASTDESDTASTSGDDED</sequence>
<keyword evidence="2" id="KW-1185">Reference proteome</keyword>
<evidence type="ECO:0000313" key="2">
    <source>
        <dbReference type="Proteomes" id="UP000887578"/>
    </source>
</evidence>
<feature type="compositionally biased region" description="Polar residues" evidence="1">
    <location>
        <begin position="181"/>
        <end position="191"/>
    </location>
</feature>
<feature type="compositionally biased region" description="Basic residues" evidence="1">
    <location>
        <begin position="1"/>
        <end position="45"/>
    </location>
</feature>
<feature type="compositionally biased region" description="Polar residues" evidence="1">
    <location>
        <begin position="103"/>
        <end position="112"/>
    </location>
</feature>
<feature type="region of interest" description="Disordered" evidence="1">
    <location>
        <begin position="1"/>
        <end position="118"/>
    </location>
</feature>
<organism evidence="2 3">
    <name type="scientific">Panagrolaimus davidi</name>
    <dbReference type="NCBI Taxonomy" id="227884"/>
    <lineage>
        <taxon>Eukaryota</taxon>
        <taxon>Metazoa</taxon>
        <taxon>Ecdysozoa</taxon>
        <taxon>Nematoda</taxon>
        <taxon>Chromadorea</taxon>
        <taxon>Rhabditida</taxon>
        <taxon>Tylenchina</taxon>
        <taxon>Panagrolaimomorpha</taxon>
        <taxon>Panagrolaimoidea</taxon>
        <taxon>Panagrolaimidae</taxon>
        <taxon>Panagrolaimus</taxon>
    </lineage>
</organism>
<feature type="region of interest" description="Disordered" evidence="1">
    <location>
        <begin position="181"/>
        <end position="211"/>
    </location>
</feature>
<accession>A0A914PET5</accession>